<comment type="caution">
    <text evidence="1">The sequence shown here is derived from an EMBL/GenBank/DDBJ whole genome shotgun (WGS) entry which is preliminary data.</text>
</comment>
<feature type="non-terminal residue" evidence="1">
    <location>
        <position position="85"/>
    </location>
</feature>
<gene>
    <name evidence="1" type="ORF">LTS18_012456</name>
</gene>
<organism evidence="1 2">
    <name type="scientific">Coniosporium uncinatum</name>
    <dbReference type="NCBI Taxonomy" id="93489"/>
    <lineage>
        <taxon>Eukaryota</taxon>
        <taxon>Fungi</taxon>
        <taxon>Dikarya</taxon>
        <taxon>Ascomycota</taxon>
        <taxon>Pezizomycotina</taxon>
        <taxon>Dothideomycetes</taxon>
        <taxon>Dothideomycetes incertae sedis</taxon>
        <taxon>Coniosporium</taxon>
    </lineage>
</organism>
<keyword evidence="2" id="KW-1185">Reference proteome</keyword>
<protein>
    <submittedName>
        <fullName evidence="1">Uncharacterized protein</fullName>
    </submittedName>
</protein>
<sequence>MKELQSAVAKSEFRFAASPAGGVTTVLDAEGARKTWKIADVPLLIGTNADEQKSSLASQRNATLKGYLDTAYGNNTALKLQLINA</sequence>
<dbReference type="Proteomes" id="UP001186974">
    <property type="component" value="Unassembled WGS sequence"/>
</dbReference>
<evidence type="ECO:0000313" key="1">
    <source>
        <dbReference type="EMBL" id="KAK3051309.1"/>
    </source>
</evidence>
<dbReference type="EMBL" id="JAWDJW010010065">
    <property type="protein sequence ID" value="KAK3051309.1"/>
    <property type="molecule type" value="Genomic_DNA"/>
</dbReference>
<evidence type="ECO:0000313" key="2">
    <source>
        <dbReference type="Proteomes" id="UP001186974"/>
    </source>
</evidence>
<accession>A0ACC3CX96</accession>
<name>A0ACC3CX96_9PEZI</name>
<proteinExistence type="predicted"/>
<reference evidence="1" key="1">
    <citation type="submission" date="2024-09" db="EMBL/GenBank/DDBJ databases">
        <title>Black Yeasts Isolated from many extreme environments.</title>
        <authorList>
            <person name="Coleine C."/>
            <person name="Stajich J.E."/>
            <person name="Selbmann L."/>
        </authorList>
    </citation>
    <scope>NUCLEOTIDE SEQUENCE</scope>
    <source>
        <strain evidence="1">CCFEE 5737</strain>
    </source>
</reference>